<dbReference type="SUPFAM" id="SSF52172">
    <property type="entry name" value="CheY-like"/>
    <property type="match status" value="1"/>
</dbReference>
<feature type="domain" description="Response regulatory" evidence="3">
    <location>
        <begin position="6"/>
        <end position="123"/>
    </location>
</feature>
<evidence type="ECO:0000313" key="5">
    <source>
        <dbReference type="Proteomes" id="UP000749040"/>
    </source>
</evidence>
<name>A0ABS2U8A9_9ACTN</name>
<accession>A0ABS2U8A9</accession>
<dbReference type="RefSeq" id="WP_205365223.1">
    <property type="nucleotide sequence ID" value="NZ_JADKYB010000049.1"/>
</dbReference>
<dbReference type="Pfam" id="PF00072">
    <property type="entry name" value="Response_reg"/>
    <property type="match status" value="1"/>
</dbReference>
<keyword evidence="5" id="KW-1185">Reference proteome</keyword>
<dbReference type="PANTHER" id="PTHR44591:SF3">
    <property type="entry name" value="RESPONSE REGULATORY DOMAIN-CONTAINING PROTEIN"/>
    <property type="match status" value="1"/>
</dbReference>
<dbReference type="PANTHER" id="PTHR44591">
    <property type="entry name" value="STRESS RESPONSE REGULATOR PROTEIN 1"/>
    <property type="match status" value="1"/>
</dbReference>
<dbReference type="SMART" id="SM00448">
    <property type="entry name" value="REC"/>
    <property type="match status" value="1"/>
</dbReference>
<dbReference type="Proteomes" id="UP000749040">
    <property type="component" value="Unassembled WGS sequence"/>
</dbReference>
<gene>
    <name evidence="4" type="ORF">ITX44_40450</name>
</gene>
<dbReference type="Gene3D" id="3.40.50.2300">
    <property type="match status" value="1"/>
</dbReference>
<dbReference type="EMBL" id="JADKYB010000049">
    <property type="protein sequence ID" value="MBM9510725.1"/>
    <property type="molecule type" value="Genomic_DNA"/>
</dbReference>
<protein>
    <submittedName>
        <fullName evidence="4">Response regulator</fullName>
    </submittedName>
</protein>
<sequence length="228" mass="24464">MVPKAKILLVDDRPENLLALEAILSALDQTLVRASSGEEALKALLTDDFAVILLDVQMPGMDGFETAAHIKRRERTRDIPIIFLTAINHGPHHTFRGYAAGAVDYISKPFDPWVLRAKVSVFVDLYMKNVQLREQAGLLRLQLEQGLPTDGSGSGKESAGLLAELSARLAAVEEQAEALSKQLGESGDAAAVATAAHLERKLTGLRRALDALEPGTGGDNGVRLPPAE</sequence>
<organism evidence="4 5">
    <name type="scientific">Actinacidiphila acididurans</name>
    <dbReference type="NCBI Taxonomy" id="2784346"/>
    <lineage>
        <taxon>Bacteria</taxon>
        <taxon>Bacillati</taxon>
        <taxon>Actinomycetota</taxon>
        <taxon>Actinomycetes</taxon>
        <taxon>Kitasatosporales</taxon>
        <taxon>Streptomycetaceae</taxon>
        <taxon>Actinacidiphila</taxon>
    </lineage>
</organism>
<dbReference type="PROSITE" id="PS50110">
    <property type="entry name" value="RESPONSE_REGULATORY"/>
    <property type="match status" value="1"/>
</dbReference>
<evidence type="ECO:0000313" key="4">
    <source>
        <dbReference type="EMBL" id="MBM9510725.1"/>
    </source>
</evidence>
<evidence type="ECO:0000256" key="1">
    <source>
        <dbReference type="ARBA" id="ARBA00022553"/>
    </source>
</evidence>
<reference evidence="4 5" key="1">
    <citation type="submission" date="2021-01" db="EMBL/GenBank/DDBJ databases">
        <title>Streptomyces acididurans sp. nov., isolated from a peat swamp forest soil.</title>
        <authorList>
            <person name="Chantavorakit T."/>
            <person name="Duangmal K."/>
        </authorList>
    </citation>
    <scope>NUCLEOTIDE SEQUENCE [LARGE SCALE GENOMIC DNA]</scope>
    <source>
        <strain evidence="4 5">KK5PA1</strain>
    </source>
</reference>
<dbReference type="InterPro" id="IPR001789">
    <property type="entry name" value="Sig_transdc_resp-reg_receiver"/>
</dbReference>
<evidence type="ECO:0000256" key="2">
    <source>
        <dbReference type="PROSITE-ProRule" id="PRU00169"/>
    </source>
</evidence>
<dbReference type="InterPro" id="IPR050595">
    <property type="entry name" value="Bact_response_regulator"/>
</dbReference>
<feature type="modified residue" description="4-aspartylphosphate" evidence="2">
    <location>
        <position position="55"/>
    </location>
</feature>
<comment type="caution">
    <text evidence="4">The sequence shown here is derived from an EMBL/GenBank/DDBJ whole genome shotgun (WGS) entry which is preliminary data.</text>
</comment>
<keyword evidence="1 2" id="KW-0597">Phosphoprotein</keyword>
<dbReference type="InterPro" id="IPR011006">
    <property type="entry name" value="CheY-like_superfamily"/>
</dbReference>
<evidence type="ECO:0000259" key="3">
    <source>
        <dbReference type="PROSITE" id="PS50110"/>
    </source>
</evidence>
<proteinExistence type="predicted"/>